<organism evidence="1 2">
    <name type="scientific">Proteus phage phiP4-3</name>
    <dbReference type="NCBI Taxonomy" id="2065203"/>
    <lineage>
        <taxon>Viruses</taxon>
        <taxon>Duplodnaviria</taxon>
        <taxon>Heunggongvirae</taxon>
        <taxon>Uroviricota</taxon>
        <taxon>Caudoviricetes</taxon>
        <taxon>Pantevenvirales</taxon>
        <taxon>Straboviridae</taxon>
        <taxon>Bragavirus</taxon>
        <taxon>Bragavirus p43</taxon>
    </lineage>
</organism>
<evidence type="ECO:0000313" key="2">
    <source>
        <dbReference type="Proteomes" id="UP000240538"/>
    </source>
</evidence>
<name>A0A2I6PFQ4_9CAUD</name>
<gene>
    <name evidence="1" type="ORF">phiP43_195</name>
</gene>
<dbReference type="EMBL" id="MG696114">
    <property type="protein sequence ID" value="AUM58553.1"/>
    <property type="molecule type" value="Genomic_DNA"/>
</dbReference>
<sequence>MLKENKVYKVNGLDYKFKSDVVYSAMGLNPVAIFSNPNAKDIVVEYNRMTQSYTYSEEMDFKIKYSVYGWMKE</sequence>
<protein>
    <submittedName>
        <fullName evidence="1">Uncharacterized protein</fullName>
    </submittedName>
</protein>
<reference evidence="1 2" key="1">
    <citation type="submission" date="2017-12" db="EMBL/GenBank/DDBJ databases">
        <title>Complete genome sequence and characterization of bacteriophage phiP4-3 infecting Proteus pennea.</title>
        <authorList>
            <person name="He Y."/>
            <person name="Yang H."/>
        </authorList>
    </citation>
    <scope>NUCLEOTIDE SEQUENCE [LARGE SCALE GENOMIC DNA]</scope>
</reference>
<evidence type="ECO:0000313" key="1">
    <source>
        <dbReference type="EMBL" id="AUM58553.1"/>
    </source>
</evidence>
<keyword evidence="2" id="KW-1185">Reference proteome</keyword>
<accession>A0A2I6PFQ4</accession>
<dbReference type="Proteomes" id="UP000240538">
    <property type="component" value="Segment"/>
</dbReference>
<proteinExistence type="predicted"/>